<proteinExistence type="predicted"/>
<name>A0AAV9HNZ0_9PEZI</name>
<comment type="caution">
    <text evidence="2">The sequence shown here is derived from an EMBL/GenBank/DDBJ whole genome shotgun (WGS) entry which is preliminary data.</text>
</comment>
<dbReference type="Proteomes" id="UP001321749">
    <property type="component" value="Unassembled WGS sequence"/>
</dbReference>
<reference evidence="2" key="1">
    <citation type="journal article" date="2023" name="Mol. Phylogenet. Evol.">
        <title>Genome-scale phylogeny and comparative genomics of the fungal order Sordariales.</title>
        <authorList>
            <person name="Hensen N."/>
            <person name="Bonometti L."/>
            <person name="Westerberg I."/>
            <person name="Brannstrom I.O."/>
            <person name="Guillou S."/>
            <person name="Cros-Aarteil S."/>
            <person name="Calhoun S."/>
            <person name="Haridas S."/>
            <person name="Kuo A."/>
            <person name="Mondo S."/>
            <person name="Pangilinan J."/>
            <person name="Riley R."/>
            <person name="LaButti K."/>
            <person name="Andreopoulos B."/>
            <person name="Lipzen A."/>
            <person name="Chen C."/>
            <person name="Yan M."/>
            <person name="Daum C."/>
            <person name="Ng V."/>
            <person name="Clum A."/>
            <person name="Steindorff A."/>
            <person name="Ohm R.A."/>
            <person name="Martin F."/>
            <person name="Silar P."/>
            <person name="Natvig D.O."/>
            <person name="Lalanne C."/>
            <person name="Gautier V."/>
            <person name="Ament-Velasquez S.L."/>
            <person name="Kruys A."/>
            <person name="Hutchinson M.I."/>
            <person name="Powell A.J."/>
            <person name="Barry K."/>
            <person name="Miller A.N."/>
            <person name="Grigoriev I.V."/>
            <person name="Debuchy R."/>
            <person name="Gladieux P."/>
            <person name="Hiltunen Thoren M."/>
            <person name="Johannesson H."/>
        </authorList>
    </citation>
    <scope>NUCLEOTIDE SEQUENCE</scope>
    <source>
        <strain evidence="2">PSN324</strain>
    </source>
</reference>
<sequence length="391" mass="45076">MLQRLHTAHLYPSPKGYGTSSAMDNSIQLPGIHHLDRGTGQTLPPCSELLKTVPSASFATLRDCSPAQQRYHSQARQQQWPGRYSFQAPQHGCRGPRALSVPDIRSLSVTTPRSYSSPDIRWYSSPGGPYRTKPRRNSRQEPYSRSTESTPAKRSSKKEQKDRLLSNGISSDEEGPVSRNNTKYSDEQNHFIIYHHDDLEWSWKDIEEAYMRQWPKKGKEQPERTEGALQCAFYRTNSVMPALDHGSDLLVLGHPPGFNHGKPGKAGKDALKKDIPRETYELYHVNDGVPHLLEELKVRATDVTRKLCLRYPEAMLNYQWVRPEDKVKAREIAARRQLQRQMWKQQFPHETYKEGTYLHKWRSVPQQSSFYEYHSAQTIEQISGLSIRSHL</sequence>
<accession>A0AAV9HNZ0</accession>
<protein>
    <submittedName>
        <fullName evidence="2">Uncharacterized protein</fullName>
    </submittedName>
</protein>
<gene>
    <name evidence="2" type="ORF">QBC42DRAFT_78608</name>
</gene>
<reference evidence="2" key="2">
    <citation type="submission" date="2023-06" db="EMBL/GenBank/DDBJ databases">
        <authorList>
            <consortium name="Lawrence Berkeley National Laboratory"/>
            <person name="Mondo S.J."/>
            <person name="Hensen N."/>
            <person name="Bonometti L."/>
            <person name="Westerberg I."/>
            <person name="Brannstrom I.O."/>
            <person name="Guillou S."/>
            <person name="Cros-Aarteil S."/>
            <person name="Calhoun S."/>
            <person name="Haridas S."/>
            <person name="Kuo A."/>
            <person name="Pangilinan J."/>
            <person name="Riley R."/>
            <person name="Labutti K."/>
            <person name="Andreopoulos B."/>
            <person name="Lipzen A."/>
            <person name="Chen C."/>
            <person name="Yanf M."/>
            <person name="Daum C."/>
            <person name="Ng V."/>
            <person name="Clum A."/>
            <person name="Steindorff A."/>
            <person name="Ohm R."/>
            <person name="Martin F."/>
            <person name="Silar P."/>
            <person name="Natvig D."/>
            <person name="Lalanne C."/>
            <person name="Gautier V."/>
            <person name="Ament-Velasquez S.L."/>
            <person name="Kruys A."/>
            <person name="Hutchinson M.I."/>
            <person name="Powell A.J."/>
            <person name="Barry K."/>
            <person name="Miller A.N."/>
            <person name="Grigoriev I.V."/>
            <person name="Debuchy R."/>
            <person name="Gladieux P."/>
            <person name="Thoren M.H."/>
            <person name="Johannesson H."/>
        </authorList>
    </citation>
    <scope>NUCLEOTIDE SEQUENCE</scope>
    <source>
        <strain evidence="2">PSN324</strain>
    </source>
</reference>
<evidence type="ECO:0000313" key="2">
    <source>
        <dbReference type="EMBL" id="KAK4462484.1"/>
    </source>
</evidence>
<dbReference type="AlphaFoldDB" id="A0AAV9HNZ0"/>
<keyword evidence="3" id="KW-1185">Reference proteome</keyword>
<feature type="compositionally biased region" description="Polar residues" evidence="1">
    <location>
        <begin position="140"/>
        <end position="153"/>
    </location>
</feature>
<feature type="region of interest" description="Disordered" evidence="1">
    <location>
        <begin position="109"/>
        <end position="183"/>
    </location>
</feature>
<organism evidence="2 3">
    <name type="scientific">Cladorrhinum samala</name>
    <dbReference type="NCBI Taxonomy" id="585594"/>
    <lineage>
        <taxon>Eukaryota</taxon>
        <taxon>Fungi</taxon>
        <taxon>Dikarya</taxon>
        <taxon>Ascomycota</taxon>
        <taxon>Pezizomycotina</taxon>
        <taxon>Sordariomycetes</taxon>
        <taxon>Sordariomycetidae</taxon>
        <taxon>Sordariales</taxon>
        <taxon>Podosporaceae</taxon>
        <taxon>Cladorrhinum</taxon>
    </lineage>
</organism>
<evidence type="ECO:0000313" key="3">
    <source>
        <dbReference type="Proteomes" id="UP001321749"/>
    </source>
</evidence>
<dbReference type="EMBL" id="MU864971">
    <property type="protein sequence ID" value="KAK4462484.1"/>
    <property type="molecule type" value="Genomic_DNA"/>
</dbReference>
<evidence type="ECO:0000256" key="1">
    <source>
        <dbReference type="SAM" id="MobiDB-lite"/>
    </source>
</evidence>